<evidence type="ECO:0000313" key="3">
    <source>
        <dbReference type="EMBL" id="CAI5757605.1"/>
    </source>
</evidence>
<feature type="compositionally biased region" description="Low complexity" evidence="1">
    <location>
        <begin position="16"/>
        <end position="27"/>
    </location>
</feature>
<evidence type="ECO:0000259" key="2">
    <source>
        <dbReference type="PROSITE" id="PS01033"/>
    </source>
</evidence>
<dbReference type="InterPro" id="IPR012292">
    <property type="entry name" value="Globin/Proto"/>
</dbReference>
<reference evidence="3" key="1">
    <citation type="submission" date="2022-12" db="EMBL/GenBank/DDBJ databases">
        <authorList>
            <person name="Brejova B."/>
        </authorList>
    </citation>
    <scope>NUCLEOTIDE SEQUENCE</scope>
</reference>
<dbReference type="Proteomes" id="UP001152885">
    <property type="component" value="Unassembled WGS sequence"/>
</dbReference>
<protein>
    <recommendedName>
        <fullName evidence="2">Globin domain-containing protein</fullName>
    </recommendedName>
</protein>
<dbReference type="GO" id="GO:0020037">
    <property type="term" value="F:heme binding"/>
    <property type="evidence" value="ECO:0007669"/>
    <property type="project" value="InterPro"/>
</dbReference>
<dbReference type="GO" id="GO:0008941">
    <property type="term" value="F:nitric oxide dioxygenase NAD(P)H activity"/>
    <property type="evidence" value="ECO:0007669"/>
    <property type="project" value="TreeGrafter"/>
</dbReference>
<feature type="region of interest" description="Disordered" evidence="1">
    <location>
        <begin position="1"/>
        <end position="27"/>
    </location>
</feature>
<dbReference type="PROSITE" id="PS01033">
    <property type="entry name" value="GLOBIN"/>
    <property type="match status" value="1"/>
</dbReference>
<sequence length="439" mass="49935">MSSTEARYPTYTKFQNNNNNSNNTTSSNKSFINNSRFSAINSKLSSYVNSSSSLVSPPSSNNNSSNITDTESITSYETNNSTIATTINNNNNSPTEKSNNKIKRTFSFDEFSLDKSHDNYDYNSSYQLKKTDTRFSIDSYVVDKTNQFKIELNLKQSEIDLIRYTWNKMLLEENQSNNNLPGSYNIKKKPINSTTSSIATSLFCRQFYANLLSKDSNLEKLFPSIKHQAVSFAGVLNLTISQLENLSVLDEYFEKLGKRHSRILNIEPVNFELMGEALIQTFHERFGSIRFNQQLELLWIKLYLYMSNTILQFGIDPSLKLQRIESNNSSFQIDKNSSIFTFDNINNNQPQMINHTISNTSVPSEDQQSIKTSNHESTTTIKKSLLSNMLSSHSSISSKRISSDNSMKNNTSVSNEKTSKIPNKKFSKIKKGKDNCVIM</sequence>
<dbReference type="GO" id="GO:0019825">
    <property type="term" value="F:oxygen binding"/>
    <property type="evidence" value="ECO:0007669"/>
    <property type="project" value="InterPro"/>
</dbReference>
<gene>
    <name evidence="3" type="ORF">CANVERA_P2119</name>
</gene>
<dbReference type="GO" id="GO:0071500">
    <property type="term" value="P:cellular response to nitrosative stress"/>
    <property type="evidence" value="ECO:0007669"/>
    <property type="project" value="TreeGrafter"/>
</dbReference>
<dbReference type="OrthoDB" id="436496at2759"/>
<dbReference type="InterPro" id="IPR000971">
    <property type="entry name" value="Globin"/>
</dbReference>
<feature type="domain" description="Globin" evidence="2">
    <location>
        <begin position="181"/>
        <end position="315"/>
    </location>
</feature>
<feature type="compositionally biased region" description="Basic residues" evidence="1">
    <location>
        <begin position="422"/>
        <end position="431"/>
    </location>
</feature>
<feature type="region of interest" description="Disordered" evidence="1">
    <location>
        <begin position="358"/>
        <end position="378"/>
    </location>
</feature>
<feature type="region of interest" description="Disordered" evidence="1">
    <location>
        <begin position="397"/>
        <end position="439"/>
    </location>
</feature>
<dbReference type="Pfam" id="PF00042">
    <property type="entry name" value="Globin"/>
    <property type="match status" value="1"/>
</dbReference>
<evidence type="ECO:0000256" key="1">
    <source>
        <dbReference type="SAM" id="MobiDB-lite"/>
    </source>
</evidence>
<dbReference type="InterPro" id="IPR009050">
    <property type="entry name" value="Globin-like_sf"/>
</dbReference>
<dbReference type="PANTHER" id="PTHR43396">
    <property type="entry name" value="FLAVOHEMOPROTEIN"/>
    <property type="match status" value="1"/>
</dbReference>
<dbReference type="CDD" id="cd01040">
    <property type="entry name" value="Mb-like"/>
    <property type="match status" value="1"/>
</dbReference>
<dbReference type="AlphaFoldDB" id="A0A9W4TVZ0"/>
<dbReference type="SUPFAM" id="SSF46458">
    <property type="entry name" value="Globin-like"/>
    <property type="match status" value="1"/>
</dbReference>
<feature type="compositionally biased region" description="Low complexity" evidence="1">
    <location>
        <begin position="50"/>
        <end position="66"/>
    </location>
</feature>
<dbReference type="EMBL" id="CANTUO010000002">
    <property type="protein sequence ID" value="CAI5757605.1"/>
    <property type="molecule type" value="Genomic_DNA"/>
</dbReference>
<organism evidence="3 4">
    <name type="scientific">Candida verbasci</name>
    <dbReference type="NCBI Taxonomy" id="1227364"/>
    <lineage>
        <taxon>Eukaryota</taxon>
        <taxon>Fungi</taxon>
        <taxon>Dikarya</taxon>
        <taxon>Ascomycota</taxon>
        <taxon>Saccharomycotina</taxon>
        <taxon>Pichiomycetes</taxon>
        <taxon>Debaryomycetaceae</taxon>
        <taxon>Candida/Lodderomyces clade</taxon>
        <taxon>Candida</taxon>
    </lineage>
</organism>
<feature type="region of interest" description="Disordered" evidence="1">
    <location>
        <begin position="50"/>
        <end position="73"/>
    </location>
</feature>
<name>A0A9W4TVZ0_9ASCO</name>
<dbReference type="GO" id="GO:0046210">
    <property type="term" value="P:nitric oxide catabolic process"/>
    <property type="evidence" value="ECO:0007669"/>
    <property type="project" value="TreeGrafter"/>
</dbReference>
<dbReference type="GO" id="GO:0071949">
    <property type="term" value="F:FAD binding"/>
    <property type="evidence" value="ECO:0007669"/>
    <property type="project" value="TreeGrafter"/>
</dbReference>
<dbReference type="Gene3D" id="1.10.490.10">
    <property type="entry name" value="Globins"/>
    <property type="match status" value="1"/>
</dbReference>
<proteinExistence type="predicted"/>
<dbReference type="PANTHER" id="PTHR43396:SF6">
    <property type="entry name" value="ABL201WP"/>
    <property type="match status" value="1"/>
</dbReference>
<feature type="compositionally biased region" description="Polar residues" evidence="1">
    <location>
        <begin position="404"/>
        <end position="416"/>
    </location>
</feature>
<comment type="caution">
    <text evidence="3">The sequence shown here is derived from an EMBL/GenBank/DDBJ whole genome shotgun (WGS) entry which is preliminary data.</text>
</comment>
<dbReference type="InterPro" id="IPR044399">
    <property type="entry name" value="Mb-like_M"/>
</dbReference>
<accession>A0A9W4TVZ0</accession>
<keyword evidence="4" id="KW-1185">Reference proteome</keyword>
<evidence type="ECO:0000313" key="4">
    <source>
        <dbReference type="Proteomes" id="UP001152885"/>
    </source>
</evidence>